<proteinExistence type="predicted"/>
<name>A0A3B4FI49_9CICH</name>
<accession>A0A3B4FI49</accession>
<dbReference type="Pfam" id="PF12796">
    <property type="entry name" value="Ank_2"/>
    <property type="match status" value="1"/>
</dbReference>
<dbReference type="InterPro" id="IPR002110">
    <property type="entry name" value="Ankyrin_rpt"/>
</dbReference>
<dbReference type="InterPro" id="IPR036770">
    <property type="entry name" value="Ankyrin_rpt-contain_sf"/>
</dbReference>
<reference evidence="1" key="1">
    <citation type="submission" date="2023-09" db="UniProtKB">
        <authorList>
            <consortium name="Ensembl"/>
        </authorList>
    </citation>
    <scope>IDENTIFICATION</scope>
</reference>
<evidence type="ECO:0000313" key="1">
    <source>
        <dbReference type="Ensembl" id="ENSPNYP00000008831.1"/>
    </source>
</evidence>
<protein>
    <submittedName>
        <fullName evidence="1">Uncharacterized protein</fullName>
    </submittedName>
</protein>
<dbReference type="GeneTree" id="ENSGT00650000094787"/>
<dbReference type="AlphaFoldDB" id="A0A3B4FI49"/>
<dbReference type="Ensembl" id="ENSPNYT00000009040.1">
    <property type="protein sequence ID" value="ENSPNYP00000008831.1"/>
    <property type="gene ID" value="ENSPNYG00000006720.1"/>
</dbReference>
<organism evidence="1">
    <name type="scientific">Pundamilia nyererei</name>
    <dbReference type="NCBI Taxonomy" id="303518"/>
    <lineage>
        <taxon>Eukaryota</taxon>
        <taxon>Metazoa</taxon>
        <taxon>Chordata</taxon>
        <taxon>Craniata</taxon>
        <taxon>Vertebrata</taxon>
        <taxon>Euteleostomi</taxon>
        <taxon>Actinopterygii</taxon>
        <taxon>Neopterygii</taxon>
        <taxon>Teleostei</taxon>
        <taxon>Neoteleostei</taxon>
        <taxon>Acanthomorphata</taxon>
        <taxon>Ovalentaria</taxon>
        <taxon>Cichlomorphae</taxon>
        <taxon>Cichliformes</taxon>
        <taxon>Cichlidae</taxon>
        <taxon>African cichlids</taxon>
        <taxon>Pseudocrenilabrinae</taxon>
        <taxon>Haplochromini</taxon>
        <taxon>Pundamilia</taxon>
    </lineage>
</organism>
<sequence length="172" mass="19814">YGIVYSEMKCRFCITNNDLKKLRNLLKNDNIDGVYPCREYNDYITPLIAAIVNHNKEICSYLLCQGADPNIPSEHLWTPLHYVTHSKAPPDFMDLLLKAKANPNGWKFTPLQREKFTPLQLSMTIGEGRNVDQPGNQELHFYAQLSDQYNFCITAAQHHFQSPASLSPHLRY</sequence>
<dbReference type="Gene3D" id="1.25.40.20">
    <property type="entry name" value="Ankyrin repeat-containing domain"/>
    <property type="match status" value="1"/>
</dbReference>
<dbReference type="SUPFAM" id="SSF48403">
    <property type="entry name" value="Ankyrin repeat"/>
    <property type="match status" value="1"/>
</dbReference>
<dbReference type="SMART" id="SM00248">
    <property type="entry name" value="ANK"/>
    <property type="match status" value="2"/>
</dbReference>
<dbReference type="STRING" id="303518.ENSPNYP00000008831"/>